<dbReference type="SFLD" id="SFLDG01069">
    <property type="entry name" value="UPF0313"/>
    <property type="match status" value="1"/>
</dbReference>
<sequence length="641" mass="74436">MTDYRLSDWIPTTKKEVELRGWDELDVILFSGDAYVDHPSFGCAVIARTLEAQGLRVAIVPQPDWHGDFRDFKKLGRPRLFFGIAPGCMDSMVNKYTANRRLRSEDAYSPDGRHDCRPEYPTVVYSHILRKLYPDVPIILGGIEASLRRLTHYDYWKDELKKCILCDSGADMIIYGMGEKPITALCKELQEGRNIHEIHDIPQTVYLIKKKDFVNDIKSDDLILHSHEECLVNKKFQAENFRHIEEESNMLHAHRLLQEVDGYYAVVNPPYLPMTTEELDSCYDLPYTRLPHPKYKNKRIPAYEMIKHSVNIHRGCFGGCAFCTISAHQGKFIVSRSKQSILKEVKKVIEMPDFKGYISDLGGPSANMYAMSGKNKSICEKCKRPSCINPNICKNLNTDHRPLLDVYKAVDSLPGIKKSFIGSGVRYDLLLHRSDDENINKAAKEYTRELICRHVSGRLKVAPEHTSDRVLKLMRKPPFSQFESFKKIFDDINTKENLRQQIIPYFISSHPGCKEEDMAELAVKTKNLNFHLEQVQDFTPTPMTVSTEAWYTGFDPYTLEPVFSAKTQREKLAQRQFFFWYKPEERRNIEHELMRLGRPDLIRQLYPRPLQNYANKSKNENNRTTGSRKEKPRGVRRRNNR</sequence>
<dbReference type="PANTHER" id="PTHR32331">
    <property type="entry name" value="UPF0313 PROTEIN YGIQ"/>
    <property type="match status" value="1"/>
</dbReference>
<dbReference type="Gene3D" id="3.80.30.20">
    <property type="entry name" value="tm_1862 like domain"/>
    <property type="match status" value="1"/>
</dbReference>
<dbReference type="HAMAP" id="MF_01251">
    <property type="entry name" value="UPF0313"/>
    <property type="match status" value="1"/>
</dbReference>
<gene>
    <name evidence="9" type="ORF">ACU52_05195</name>
</gene>
<dbReference type="EMBL" id="LFQU01000007">
    <property type="protein sequence ID" value="KOO68893.1"/>
    <property type="molecule type" value="Genomic_DNA"/>
</dbReference>
<accession>A0A8E1QY77</accession>
<protein>
    <recommendedName>
        <fullName evidence="8">Radical SAM core domain-containing protein</fullName>
    </recommendedName>
</protein>
<dbReference type="InterPro" id="IPR058240">
    <property type="entry name" value="rSAM_sf"/>
</dbReference>
<dbReference type="InterPro" id="IPR007197">
    <property type="entry name" value="rSAM"/>
</dbReference>
<name>A0A8E1QY77_9BACT</name>
<evidence type="ECO:0000256" key="1">
    <source>
        <dbReference type="ARBA" id="ARBA00022485"/>
    </source>
</evidence>
<evidence type="ECO:0000256" key="5">
    <source>
        <dbReference type="ARBA" id="ARBA00023014"/>
    </source>
</evidence>
<proteinExistence type="inferred from homology"/>
<keyword evidence="5 6" id="KW-0411">Iron-sulfur</keyword>
<dbReference type="GO" id="GO:0003824">
    <property type="term" value="F:catalytic activity"/>
    <property type="evidence" value="ECO:0007669"/>
    <property type="project" value="InterPro"/>
</dbReference>
<evidence type="ECO:0000256" key="7">
    <source>
        <dbReference type="SAM" id="MobiDB-lite"/>
    </source>
</evidence>
<dbReference type="GO" id="GO:0051539">
    <property type="term" value="F:4 iron, 4 sulfur cluster binding"/>
    <property type="evidence" value="ECO:0007669"/>
    <property type="project" value="UniProtKB-KW"/>
</dbReference>
<dbReference type="OrthoDB" id="9803479at2"/>
<feature type="binding site" evidence="6">
    <location>
        <position position="316"/>
    </location>
    <ligand>
        <name>[4Fe-4S] cluster</name>
        <dbReference type="ChEBI" id="CHEBI:49883"/>
        <note>4Fe-4S-S-AdoMet</note>
    </ligand>
</feature>
<comment type="cofactor">
    <cofactor evidence="6">
        <name>[4Fe-4S] cluster</name>
        <dbReference type="ChEBI" id="CHEBI:49883"/>
    </cofactor>
    <text evidence="6">Binds 1 [4Fe-4S] cluster. The cluster is coordinated with 3 cysteines and an exchangeable S-adenosyl-L-methionine.</text>
</comment>
<feature type="binding site" evidence="6">
    <location>
        <position position="323"/>
    </location>
    <ligand>
        <name>[4Fe-4S] cluster</name>
        <dbReference type="ChEBI" id="CHEBI:49883"/>
        <note>4Fe-4S-S-AdoMet</note>
    </ligand>
</feature>
<dbReference type="Pfam" id="PF11842">
    <property type="entry name" value="DUF3362"/>
    <property type="match status" value="1"/>
</dbReference>
<evidence type="ECO:0000256" key="4">
    <source>
        <dbReference type="ARBA" id="ARBA00023004"/>
    </source>
</evidence>
<evidence type="ECO:0000259" key="8">
    <source>
        <dbReference type="PROSITE" id="PS51918"/>
    </source>
</evidence>
<keyword evidence="3 6" id="KW-0479">Metal-binding</keyword>
<dbReference type="InterPro" id="IPR023404">
    <property type="entry name" value="rSAM_horseshoe"/>
</dbReference>
<dbReference type="AlphaFoldDB" id="A0A8E1QY77"/>
<dbReference type="InterPro" id="IPR020612">
    <property type="entry name" value="Methylthiotransferase_CS"/>
</dbReference>
<dbReference type="SUPFAM" id="SSF102114">
    <property type="entry name" value="Radical SAM enzymes"/>
    <property type="match status" value="1"/>
</dbReference>
<dbReference type="GO" id="GO:0005506">
    <property type="term" value="F:iron ion binding"/>
    <property type="evidence" value="ECO:0007669"/>
    <property type="project" value="UniProtKB-UniRule"/>
</dbReference>
<evidence type="ECO:0000313" key="10">
    <source>
        <dbReference type="Proteomes" id="UP000036951"/>
    </source>
</evidence>
<dbReference type="InterPro" id="IPR013704">
    <property type="entry name" value="UPF0313_N"/>
</dbReference>
<dbReference type="PANTHER" id="PTHR32331:SF0">
    <property type="entry name" value="UPF0313 PROTEIN YGIQ"/>
    <property type="match status" value="1"/>
</dbReference>
<dbReference type="Proteomes" id="UP000036951">
    <property type="component" value="Unassembled WGS sequence"/>
</dbReference>
<keyword evidence="10" id="KW-1185">Reference proteome</keyword>
<dbReference type="SFLD" id="SFLDG01082">
    <property type="entry name" value="B12-binding_domain_containing"/>
    <property type="match status" value="1"/>
</dbReference>
<keyword evidence="4 6" id="KW-0408">Iron</keyword>
<feature type="domain" description="Radical SAM core" evidence="8">
    <location>
        <begin position="302"/>
        <end position="582"/>
    </location>
</feature>
<feature type="binding site" evidence="6">
    <location>
        <position position="320"/>
    </location>
    <ligand>
        <name>[4Fe-4S] cluster</name>
        <dbReference type="ChEBI" id="CHEBI:49883"/>
        <note>4Fe-4S-S-AdoMet</note>
    </ligand>
</feature>
<dbReference type="SFLD" id="SFLDS00029">
    <property type="entry name" value="Radical_SAM"/>
    <property type="match status" value="1"/>
</dbReference>
<feature type="compositionally biased region" description="Basic and acidic residues" evidence="7">
    <location>
        <begin position="617"/>
        <end position="633"/>
    </location>
</feature>
<evidence type="ECO:0000313" key="9">
    <source>
        <dbReference type="EMBL" id="KOO68893.1"/>
    </source>
</evidence>
<evidence type="ECO:0000256" key="2">
    <source>
        <dbReference type="ARBA" id="ARBA00022691"/>
    </source>
</evidence>
<keyword evidence="1 6" id="KW-0004">4Fe-4S</keyword>
<evidence type="ECO:0000256" key="3">
    <source>
        <dbReference type="ARBA" id="ARBA00022723"/>
    </source>
</evidence>
<feature type="region of interest" description="Disordered" evidence="7">
    <location>
        <begin position="607"/>
        <end position="641"/>
    </location>
</feature>
<organism evidence="9 10">
    <name type="scientific">Xylanibacter rarus</name>
    <dbReference type="NCBI Taxonomy" id="1676614"/>
    <lineage>
        <taxon>Bacteria</taxon>
        <taxon>Pseudomonadati</taxon>
        <taxon>Bacteroidota</taxon>
        <taxon>Bacteroidia</taxon>
        <taxon>Bacteroidales</taxon>
        <taxon>Prevotellaceae</taxon>
        <taxon>Xylanibacter</taxon>
    </lineage>
</organism>
<dbReference type="RefSeq" id="WP_053398011.1">
    <property type="nucleotide sequence ID" value="NZ_LFQU01000007.1"/>
</dbReference>
<dbReference type="InterPro" id="IPR006638">
    <property type="entry name" value="Elp3/MiaA/NifB-like_rSAM"/>
</dbReference>
<dbReference type="NCBIfam" id="TIGR03904">
    <property type="entry name" value="SAM_YgiQ"/>
    <property type="match status" value="1"/>
</dbReference>
<dbReference type="InterPro" id="IPR022946">
    <property type="entry name" value="UPF0313"/>
</dbReference>
<comment type="caution">
    <text evidence="9">The sequence shown here is derived from an EMBL/GenBank/DDBJ whole genome shotgun (WGS) entry which is preliminary data.</text>
</comment>
<evidence type="ECO:0000256" key="6">
    <source>
        <dbReference type="HAMAP-Rule" id="MF_01251"/>
    </source>
</evidence>
<dbReference type="SMART" id="SM00729">
    <property type="entry name" value="Elp3"/>
    <property type="match status" value="1"/>
</dbReference>
<keyword evidence="2 6" id="KW-0949">S-adenosyl-L-methionine</keyword>
<dbReference type="PROSITE" id="PS51918">
    <property type="entry name" value="RADICAL_SAM"/>
    <property type="match status" value="1"/>
</dbReference>
<dbReference type="InterPro" id="IPR024560">
    <property type="entry name" value="UPF0313_C"/>
</dbReference>
<comment type="similarity">
    <text evidence="6">Belongs to the UPF0313 family.</text>
</comment>
<reference evidence="9 10" key="1">
    <citation type="submission" date="2015-06" db="EMBL/GenBank/DDBJ databases">
        <title>Prevotella sp. 109, sp. nov., a novel member of the family Prevotellaceae isolated from human faeces.</title>
        <authorList>
            <person name="Shkoporov A.N."/>
            <person name="Chaplin A.V."/>
            <person name="Kafarskaia L.I."/>
            <person name="Efimov B.A."/>
        </authorList>
    </citation>
    <scope>NUCLEOTIDE SEQUENCE [LARGE SCALE GENOMIC DNA]</scope>
    <source>
        <strain evidence="9 10">109</strain>
    </source>
</reference>
<dbReference type="PROSITE" id="PS01278">
    <property type="entry name" value="MTTASE_RADICAL"/>
    <property type="match status" value="1"/>
</dbReference>
<dbReference type="Pfam" id="PF08497">
    <property type="entry name" value="Radical_SAM_N"/>
    <property type="match status" value="1"/>
</dbReference>